<evidence type="ECO:0000313" key="3">
    <source>
        <dbReference type="EMBL" id="CAI3928286.1"/>
    </source>
</evidence>
<evidence type="ECO:0000313" key="5">
    <source>
        <dbReference type="Proteomes" id="UP001154255"/>
    </source>
</evidence>
<dbReference type="PANTHER" id="PTHR34988">
    <property type="entry name" value="PROTEIN, PUTATIVE-RELATED"/>
    <property type="match status" value="1"/>
</dbReference>
<dbReference type="Proteomes" id="UP001154255">
    <property type="component" value="Unassembled WGS sequence"/>
</dbReference>
<organism evidence="3 5">
    <name type="scientific">Commensalibacter communis</name>
    <dbReference type="NCBI Taxonomy" id="2972786"/>
    <lineage>
        <taxon>Bacteria</taxon>
        <taxon>Pseudomonadati</taxon>
        <taxon>Pseudomonadota</taxon>
        <taxon>Alphaproteobacteria</taxon>
        <taxon>Acetobacterales</taxon>
        <taxon>Acetobacteraceae</taxon>
    </lineage>
</organism>
<feature type="domain" description="PPC" evidence="2">
    <location>
        <begin position="29"/>
        <end position="165"/>
    </location>
</feature>
<dbReference type="Proteomes" id="UP001154259">
    <property type="component" value="Unassembled WGS sequence"/>
</dbReference>
<name>A0A9W4TPM8_9PROT</name>
<accession>A0A9W4TPM8</accession>
<dbReference type="RefSeq" id="WP_271789063.1">
    <property type="nucleotide sequence ID" value="NZ_CAMXCJ010000001.1"/>
</dbReference>
<dbReference type="PROSITE" id="PS51742">
    <property type="entry name" value="PPC"/>
    <property type="match status" value="1"/>
</dbReference>
<keyword evidence="6" id="KW-1185">Reference proteome</keyword>
<protein>
    <submittedName>
        <fullName evidence="3 4">PPC/DUF296 domain (AF0104)</fullName>
    </submittedName>
</protein>
<evidence type="ECO:0000259" key="2">
    <source>
        <dbReference type="PROSITE" id="PS51742"/>
    </source>
</evidence>
<dbReference type="CDD" id="cd11378">
    <property type="entry name" value="DUF296"/>
    <property type="match status" value="1"/>
</dbReference>
<dbReference type="AlphaFoldDB" id="A0A9W4TPM8"/>
<reference evidence="3" key="1">
    <citation type="submission" date="2022-10" db="EMBL/GenBank/DDBJ databases">
        <authorList>
            <person name="Botero Cardona J."/>
        </authorList>
    </citation>
    <scope>NUCLEOTIDE SEQUENCE</scope>
    <source>
        <strain evidence="3">LMG 31819</strain>
        <strain evidence="4">R-53529</strain>
    </source>
</reference>
<proteinExistence type="predicted"/>
<dbReference type="InterPro" id="IPR025707">
    <property type="entry name" value="DNA_bp_PD1"/>
</dbReference>
<keyword evidence="1" id="KW-0732">Signal</keyword>
<dbReference type="PIRSF" id="PIRSF016702">
    <property type="entry name" value="DNA_bp_PD1"/>
    <property type="match status" value="1"/>
</dbReference>
<evidence type="ECO:0000313" key="4">
    <source>
        <dbReference type="EMBL" id="CAI3932702.1"/>
    </source>
</evidence>
<evidence type="ECO:0000256" key="1">
    <source>
        <dbReference type="SAM" id="SignalP"/>
    </source>
</evidence>
<feature type="chain" id="PRO_5040732985" evidence="1">
    <location>
        <begin position="20"/>
        <end position="165"/>
    </location>
</feature>
<dbReference type="SUPFAM" id="SSF117856">
    <property type="entry name" value="AF0104/ALDC/Ptd012-like"/>
    <property type="match status" value="1"/>
</dbReference>
<dbReference type="Gene3D" id="3.30.1330.80">
    <property type="entry name" value="Hypothetical protein, similar to alpha- acetolactate decarboxylase, domain 2"/>
    <property type="match status" value="1"/>
</dbReference>
<dbReference type="Pfam" id="PF03479">
    <property type="entry name" value="PCC"/>
    <property type="match status" value="1"/>
</dbReference>
<evidence type="ECO:0000313" key="6">
    <source>
        <dbReference type="Proteomes" id="UP001154259"/>
    </source>
</evidence>
<comment type="caution">
    <text evidence="3">The sequence shown here is derived from an EMBL/GenBank/DDBJ whole genome shotgun (WGS) entry which is preliminary data.</text>
</comment>
<sequence length="165" mass="18728">MKRLLFVFFLFLTSFSAYAQSNEKIYSYKQFGDQYVVSIKNHAEISKAISDFCNDQHIMAGNIIGIGAVKEATLRFFNPVTKKFRDKTFSEQMEISNLTGNIAQKDGKLYLHLHITLGRSDYSALAGHLLTGVINGAGEFVITKYNGQLPRYYDETIGLNLYQFN</sequence>
<gene>
    <name evidence="4" type="ORF">R53529_LOCUS624</name>
    <name evidence="3" type="ORF">R53530_LOCUS477</name>
</gene>
<dbReference type="PANTHER" id="PTHR34988:SF1">
    <property type="entry name" value="DNA-BINDING PROTEIN"/>
    <property type="match status" value="1"/>
</dbReference>
<dbReference type="EMBL" id="CAMXCS010000001">
    <property type="protein sequence ID" value="CAI3932702.1"/>
    <property type="molecule type" value="Genomic_DNA"/>
</dbReference>
<dbReference type="EMBL" id="CAMXCM010000001">
    <property type="protein sequence ID" value="CAI3928286.1"/>
    <property type="molecule type" value="Genomic_DNA"/>
</dbReference>
<dbReference type="InterPro" id="IPR005175">
    <property type="entry name" value="PPC_dom"/>
</dbReference>
<feature type="signal peptide" evidence="1">
    <location>
        <begin position="1"/>
        <end position="19"/>
    </location>
</feature>